<dbReference type="InterPro" id="IPR052146">
    <property type="entry name" value="HOT1"/>
</dbReference>
<dbReference type="GO" id="GO:0000981">
    <property type="term" value="F:DNA-binding transcription factor activity, RNA polymerase II-specific"/>
    <property type="evidence" value="ECO:0007669"/>
    <property type="project" value="TreeGrafter"/>
</dbReference>
<feature type="compositionally biased region" description="Polar residues" evidence="2">
    <location>
        <begin position="368"/>
        <end position="390"/>
    </location>
</feature>
<dbReference type="GO" id="GO:0000978">
    <property type="term" value="F:RNA polymerase II cis-regulatory region sequence-specific DNA binding"/>
    <property type="evidence" value="ECO:0007669"/>
    <property type="project" value="TreeGrafter"/>
</dbReference>
<feature type="domain" description="Transcription activator GCR1-like" evidence="3">
    <location>
        <begin position="436"/>
        <end position="510"/>
    </location>
</feature>
<gene>
    <name evidence="5" type="ORF">INT45_001993</name>
</gene>
<evidence type="ECO:0000256" key="1">
    <source>
        <dbReference type="SAM" id="Coils"/>
    </source>
</evidence>
<dbReference type="AlphaFoldDB" id="A0A8H7RP05"/>
<dbReference type="Proteomes" id="UP000646827">
    <property type="component" value="Unassembled WGS sequence"/>
</dbReference>
<feature type="region of interest" description="Disordered" evidence="2">
    <location>
        <begin position="368"/>
        <end position="405"/>
    </location>
</feature>
<dbReference type="Pfam" id="PF12550">
    <property type="entry name" value="GCR1_C"/>
    <property type="match status" value="1"/>
</dbReference>
<dbReference type="InterPro" id="IPR038279">
    <property type="entry name" value="Ndc10_dom2_sf"/>
</dbReference>
<feature type="non-terminal residue" evidence="5">
    <location>
        <position position="546"/>
    </location>
</feature>
<keyword evidence="1" id="KW-0175">Coiled coil</keyword>
<protein>
    <recommendedName>
        <fullName evidence="7">Transcription activator GCR1-like domain-containing protein</fullName>
    </recommendedName>
</protein>
<evidence type="ECO:0008006" key="7">
    <source>
        <dbReference type="Google" id="ProtNLM"/>
    </source>
</evidence>
<dbReference type="OrthoDB" id="2287578at2759"/>
<reference evidence="5 6" key="1">
    <citation type="submission" date="2020-12" db="EMBL/GenBank/DDBJ databases">
        <title>Metabolic potential, ecology and presence of endohyphal bacteria is reflected in genomic diversity of Mucoromycotina.</title>
        <authorList>
            <person name="Muszewska A."/>
            <person name="Okrasinska A."/>
            <person name="Steczkiewicz K."/>
            <person name="Drgas O."/>
            <person name="Orlowska M."/>
            <person name="Perlinska-Lenart U."/>
            <person name="Aleksandrzak-Piekarczyk T."/>
            <person name="Szatraj K."/>
            <person name="Zielenkiewicz U."/>
            <person name="Pilsyk S."/>
            <person name="Malc E."/>
            <person name="Mieczkowski P."/>
            <person name="Kruszewska J.S."/>
            <person name="Biernat P."/>
            <person name="Pawlowska J."/>
        </authorList>
    </citation>
    <scope>NUCLEOTIDE SEQUENCE [LARGE SCALE GENOMIC DNA]</scope>
    <source>
        <strain evidence="5 6">CBS 142.35</strain>
    </source>
</reference>
<dbReference type="EMBL" id="JAEPRB010000645">
    <property type="protein sequence ID" value="KAG2214030.1"/>
    <property type="molecule type" value="Genomic_DNA"/>
</dbReference>
<dbReference type="Gene3D" id="1.10.443.20">
    <property type="entry name" value="Centromere DNA-binding protein complex CBF3 subunit, domain 2"/>
    <property type="match status" value="2"/>
</dbReference>
<feature type="compositionally biased region" description="Basic and acidic residues" evidence="2">
    <location>
        <begin position="89"/>
        <end position="103"/>
    </location>
</feature>
<organism evidence="5 6">
    <name type="scientific">Circinella minor</name>
    <dbReference type="NCBI Taxonomy" id="1195481"/>
    <lineage>
        <taxon>Eukaryota</taxon>
        <taxon>Fungi</taxon>
        <taxon>Fungi incertae sedis</taxon>
        <taxon>Mucoromycota</taxon>
        <taxon>Mucoromycotina</taxon>
        <taxon>Mucoromycetes</taxon>
        <taxon>Mucorales</taxon>
        <taxon>Lichtheimiaceae</taxon>
        <taxon>Circinella</taxon>
    </lineage>
</organism>
<feature type="coiled-coil region" evidence="1">
    <location>
        <begin position="319"/>
        <end position="346"/>
    </location>
</feature>
<proteinExistence type="predicted"/>
<dbReference type="SUPFAM" id="SSF56349">
    <property type="entry name" value="DNA breaking-rejoining enzymes"/>
    <property type="match status" value="1"/>
</dbReference>
<evidence type="ECO:0000256" key="2">
    <source>
        <dbReference type="SAM" id="MobiDB-lite"/>
    </source>
</evidence>
<sequence length="546" mass="62095">FQEVPKVGAEGTYPIMMMIFNQGKTNKFNKTQTGACMRNKMVEICPFMALSFHFFWRWHCQKETFPNMENNGNWFQLKVLYGARPQSRSSEKKGKGKGPERTGADSVVVGNDYGEESSDDEICEAGNQNPLETAISKGTHTRFMKIALNSAGIFVTRKVTHVPRSSAAKMADLAGVPESQIRRMGQWNTDTMTNSYLDSLPRQFMRVMAGFENDASYHLLRGIEEPCSDLKRMVFPWVDYWRNRHANNAVNQTTTFLQDAAVMMDVIPEHPIWKHELFKTQLFLNFQSKVKSHITSNTETESSILRRFVPKVELQLSSINQILREFNERQRQSDQAQRQLQQAFNNVISGKQQLQLSVRLNNDNQATETTGTVASSPHTNINNTGTNVTSPPQPPQHPSENTSPLVNEVPVISPTPNTTANATISLPYTNEGIPVYKMSRQVATVTDLWDEWMVGRDGFWSIEELESKWGTKWRSHDRKWFNIRKKIIDAVNDLQKDIGLSSSSAISVLQGVMNARHWSLDRLGTELQKGTYFPSPETKRRKLGLP</sequence>
<evidence type="ECO:0000259" key="4">
    <source>
        <dbReference type="Pfam" id="PF16787"/>
    </source>
</evidence>
<dbReference type="GO" id="GO:0060963">
    <property type="term" value="P:positive regulation of ribosomal protein gene transcription by RNA polymerase II"/>
    <property type="evidence" value="ECO:0007669"/>
    <property type="project" value="TreeGrafter"/>
</dbReference>
<evidence type="ECO:0000313" key="5">
    <source>
        <dbReference type="EMBL" id="KAG2214030.1"/>
    </source>
</evidence>
<accession>A0A8H7RP05</accession>
<dbReference type="Pfam" id="PF16787">
    <property type="entry name" value="NDC10_II"/>
    <property type="match status" value="2"/>
</dbReference>
<feature type="region of interest" description="Disordered" evidence="2">
    <location>
        <begin position="86"/>
        <end position="107"/>
    </location>
</feature>
<evidence type="ECO:0000313" key="6">
    <source>
        <dbReference type="Proteomes" id="UP000646827"/>
    </source>
</evidence>
<evidence type="ECO:0000259" key="3">
    <source>
        <dbReference type="Pfam" id="PF12550"/>
    </source>
</evidence>
<dbReference type="PANTHER" id="PTHR37784:SF2">
    <property type="entry name" value="HIGH-OSMOLARITY-INDUCED TRANSCRIPTION PROTEIN 1"/>
    <property type="match status" value="1"/>
</dbReference>
<name>A0A8H7RP05_9FUNG</name>
<dbReference type="InterPro" id="IPR011010">
    <property type="entry name" value="DNA_brk_join_enz"/>
</dbReference>
<comment type="caution">
    <text evidence="5">The sequence shown here is derived from an EMBL/GenBank/DDBJ whole genome shotgun (WGS) entry which is preliminary data.</text>
</comment>
<feature type="domain" description="Ndc10" evidence="4">
    <location>
        <begin position="13"/>
        <end position="86"/>
    </location>
</feature>
<dbReference type="PANTHER" id="PTHR37784">
    <property type="entry name" value="PROTEIN MSN1"/>
    <property type="match status" value="1"/>
</dbReference>
<feature type="domain" description="Ndc10" evidence="4">
    <location>
        <begin position="142"/>
        <end position="283"/>
    </location>
</feature>
<dbReference type="InterPro" id="IPR022210">
    <property type="entry name" value="TF_GCR1-like"/>
</dbReference>
<dbReference type="InterPro" id="IPR031872">
    <property type="entry name" value="NDC10_II"/>
</dbReference>
<keyword evidence="6" id="KW-1185">Reference proteome</keyword>